<evidence type="ECO:0000313" key="2">
    <source>
        <dbReference type="Proteomes" id="UP000001343"/>
    </source>
</evidence>
<dbReference type="EMBL" id="AKWM02000029">
    <property type="protein sequence ID" value="EKS00812.1"/>
    <property type="molecule type" value="Genomic_DNA"/>
</dbReference>
<comment type="caution">
    <text evidence="1">The sequence shown here is derived from an EMBL/GenBank/DDBJ whole genome shotgun (WGS) entry which is preliminary data.</text>
</comment>
<sequence>MKSGDFLYKKSKSVDLKADVPIGCDLKWNCLNSSVKK</sequence>
<accession>A0AA87MS25</accession>
<organism evidence="1 2">
    <name type="scientific">Leptospira mayottensis 200901122</name>
    <dbReference type="NCBI Taxonomy" id="1193010"/>
    <lineage>
        <taxon>Bacteria</taxon>
        <taxon>Pseudomonadati</taxon>
        <taxon>Spirochaetota</taxon>
        <taxon>Spirochaetia</taxon>
        <taxon>Leptospirales</taxon>
        <taxon>Leptospiraceae</taxon>
        <taxon>Leptospira</taxon>
    </lineage>
</organism>
<proteinExistence type="predicted"/>
<reference evidence="1 2" key="1">
    <citation type="journal article" date="2014" name="Int. J. Syst. Evol. Microbiol.">
        <title>Leptospira mayottensis sp. nov., a pathogenic species of the genus Leptospira isolated from humans.</title>
        <authorList>
            <person name="Bourhy P."/>
            <person name="Collet L."/>
            <person name="Brisse S."/>
            <person name="Picardeau M."/>
        </authorList>
    </citation>
    <scope>NUCLEOTIDE SEQUENCE [LARGE SCALE GENOMIC DNA]</scope>
    <source>
        <strain evidence="1 2">200901122</strain>
    </source>
</reference>
<name>A0AA87MS25_9LEPT</name>
<protein>
    <submittedName>
        <fullName evidence="1">Uncharacterized protein</fullName>
    </submittedName>
</protein>
<dbReference type="Proteomes" id="UP000001343">
    <property type="component" value="Unassembled WGS sequence"/>
</dbReference>
<evidence type="ECO:0000313" key="1">
    <source>
        <dbReference type="EMBL" id="EKS00812.1"/>
    </source>
</evidence>
<dbReference type="AlphaFoldDB" id="A0AA87MS25"/>
<gene>
    <name evidence="1" type="ORF">LEP1GSC125_2105</name>
</gene>